<gene>
    <name evidence="2" type="ORF">GCM10010334_04420</name>
</gene>
<proteinExistence type="predicted"/>
<protein>
    <submittedName>
        <fullName evidence="2">Transcriptional regulator</fullName>
    </submittedName>
</protein>
<name>A0A919C7K8_9ACTN</name>
<dbReference type="InterPro" id="IPR043917">
    <property type="entry name" value="DUF5753"/>
</dbReference>
<dbReference type="Pfam" id="PF13560">
    <property type="entry name" value="HTH_31"/>
    <property type="match status" value="1"/>
</dbReference>
<reference evidence="2" key="1">
    <citation type="journal article" date="2014" name="Int. J. Syst. Evol. Microbiol.">
        <title>Complete genome sequence of Corynebacterium casei LMG S-19264T (=DSM 44701T), isolated from a smear-ripened cheese.</title>
        <authorList>
            <consortium name="US DOE Joint Genome Institute (JGI-PGF)"/>
            <person name="Walter F."/>
            <person name="Albersmeier A."/>
            <person name="Kalinowski J."/>
            <person name="Ruckert C."/>
        </authorList>
    </citation>
    <scope>NUCLEOTIDE SEQUENCE</scope>
    <source>
        <strain evidence="2">JCM 4637</strain>
    </source>
</reference>
<organism evidence="2 3">
    <name type="scientific">Streptomyces finlayi</name>
    <dbReference type="NCBI Taxonomy" id="67296"/>
    <lineage>
        <taxon>Bacteria</taxon>
        <taxon>Bacillati</taxon>
        <taxon>Actinomycetota</taxon>
        <taxon>Actinomycetes</taxon>
        <taxon>Kitasatosporales</taxon>
        <taxon>Streptomycetaceae</taxon>
        <taxon>Streptomyces</taxon>
    </lineage>
</organism>
<dbReference type="Gene3D" id="1.10.260.40">
    <property type="entry name" value="lambda repressor-like DNA-binding domains"/>
    <property type="match status" value="1"/>
</dbReference>
<dbReference type="CDD" id="cd00093">
    <property type="entry name" value="HTH_XRE"/>
    <property type="match status" value="1"/>
</dbReference>
<dbReference type="Proteomes" id="UP000638353">
    <property type="component" value="Unassembled WGS sequence"/>
</dbReference>
<dbReference type="Pfam" id="PF19054">
    <property type="entry name" value="DUF5753"/>
    <property type="match status" value="1"/>
</dbReference>
<evidence type="ECO:0000259" key="1">
    <source>
        <dbReference type="Pfam" id="PF19054"/>
    </source>
</evidence>
<dbReference type="GO" id="GO:0003677">
    <property type="term" value="F:DNA binding"/>
    <property type="evidence" value="ECO:0007669"/>
    <property type="project" value="InterPro"/>
</dbReference>
<evidence type="ECO:0000313" key="2">
    <source>
        <dbReference type="EMBL" id="GHC78766.1"/>
    </source>
</evidence>
<comment type="caution">
    <text evidence="2">The sequence shown here is derived from an EMBL/GenBank/DDBJ whole genome shotgun (WGS) entry which is preliminary data.</text>
</comment>
<dbReference type="SUPFAM" id="SSF47413">
    <property type="entry name" value="lambda repressor-like DNA-binding domains"/>
    <property type="match status" value="1"/>
</dbReference>
<feature type="domain" description="DUF5753" evidence="1">
    <location>
        <begin position="108"/>
        <end position="289"/>
    </location>
</feature>
<dbReference type="InterPro" id="IPR010982">
    <property type="entry name" value="Lambda_DNA-bd_dom_sf"/>
</dbReference>
<accession>A0A919C7K8</accession>
<dbReference type="AlphaFoldDB" id="A0A919C7K8"/>
<dbReference type="RefSeq" id="WP_189820938.1">
    <property type="nucleotide sequence ID" value="NZ_BMVC01000001.1"/>
</dbReference>
<reference evidence="2" key="2">
    <citation type="submission" date="2020-09" db="EMBL/GenBank/DDBJ databases">
        <authorList>
            <person name="Sun Q."/>
            <person name="Ohkuma M."/>
        </authorList>
    </citation>
    <scope>NUCLEOTIDE SEQUENCE</scope>
    <source>
        <strain evidence="2">JCM 4637</strain>
    </source>
</reference>
<dbReference type="InterPro" id="IPR001387">
    <property type="entry name" value="Cro/C1-type_HTH"/>
</dbReference>
<dbReference type="EMBL" id="BMVC01000001">
    <property type="protein sequence ID" value="GHC78766.1"/>
    <property type="molecule type" value="Genomic_DNA"/>
</dbReference>
<sequence length="295" mass="33211">MSFDPEAASPTLCRLQLGNELRAMRLAMDLKAATVCKQLIWSPSKLSRLESGDNTIVEPSVVIALCDTYGAEPEQKQRLVGYAKVTKTKTDWWDTRENREVIQPGASAFFGLESTASVLQTYEAEFVPGLLQTEAYVRAISKPAHRRMWPEDKDKVVKIRMTRQEVLRRKRSPLKYTAIINEAVLHRVIGSHALMREQLTHIAHVMEAHPNVRIQIVPFAAGAHPGMDGKFSVLHFPPRTALKPLVYLENRASTWVIRQTDAIQQYEEAFADLSAIAAGPDESLDMIKRAIEEHS</sequence>
<evidence type="ECO:0000313" key="3">
    <source>
        <dbReference type="Proteomes" id="UP000638353"/>
    </source>
</evidence>